<dbReference type="Proteomes" id="UP000042527">
    <property type="component" value="Unassembled WGS sequence"/>
</dbReference>
<dbReference type="InterPro" id="IPR058683">
    <property type="entry name" value="TP_1001-like_C"/>
</dbReference>
<dbReference type="AlphaFoldDB" id="A0A0B7H0I9"/>
<feature type="domain" description="TP-1001-like C-terminal" evidence="1">
    <location>
        <begin position="146"/>
        <end position="334"/>
    </location>
</feature>
<dbReference type="RefSeq" id="WP_044634912.1">
    <property type="nucleotide sequence ID" value="NZ_CDNC01000045.1"/>
</dbReference>
<reference evidence="3" key="1">
    <citation type="submission" date="2015-01" db="EMBL/GenBank/DDBJ databases">
        <authorList>
            <person name="Manzoor Shahid"/>
            <person name="Zubair Saima"/>
        </authorList>
    </citation>
    <scope>NUCLEOTIDE SEQUENCE [LARGE SCALE GENOMIC DNA]</scope>
    <source>
        <strain evidence="3">V1</strain>
    </source>
</reference>
<gene>
    <name evidence="2" type="ORF">TPHV1_50020</name>
</gene>
<evidence type="ECO:0000313" key="3">
    <source>
        <dbReference type="Proteomes" id="UP000042527"/>
    </source>
</evidence>
<dbReference type="PROSITE" id="PS51257">
    <property type="entry name" value="PROKAR_LIPOPROTEIN"/>
    <property type="match status" value="1"/>
</dbReference>
<sequence>MRSSYFVKAMMCIIIAAGFGSCRGVANKPKIIGVMKPEQESIKLIYQNRTRGNGIQLGFSGEEVSLNNPKLLAENEEELEYKLQKIEKPEDYVLPEGVSEANFFEVTPTKQMGIGEVLLLSGSASDKTNESLDFQVSFTTVNSKPARLKITELRPLASSKKNEFIEFIVEEDGNLFGIQLSNVGSKDDEQHHYTFPSAEVKKGERVVFHWWSIEEENKDEVDASIISGGSQACKNARDFWGNIQKRPPQRNPNAITVKNPSDNTIQDAVLYFNIRPKGKEKQKPEFKWTFPEIETAAKEAVAAGVWKMKGEAFCEEDFFCCNITPSASIGRSNDTGEWKVYTAKEVTMGEKNN</sequence>
<dbReference type="GeneID" id="57753820"/>
<keyword evidence="3" id="KW-1185">Reference proteome</keyword>
<proteinExistence type="predicted"/>
<name>A0A0B7H0I9_TREPH</name>
<accession>A0A0B7H0I9</accession>
<evidence type="ECO:0000259" key="1">
    <source>
        <dbReference type="Pfam" id="PF26342"/>
    </source>
</evidence>
<evidence type="ECO:0000313" key="2">
    <source>
        <dbReference type="EMBL" id="CEM62760.1"/>
    </source>
</evidence>
<dbReference type="EMBL" id="CDNC01000045">
    <property type="protein sequence ID" value="CEM62760.1"/>
    <property type="molecule type" value="Genomic_DNA"/>
</dbReference>
<protein>
    <recommendedName>
        <fullName evidence="1">TP-1001-like C-terminal domain-containing protein</fullName>
    </recommendedName>
</protein>
<dbReference type="Pfam" id="PF26342">
    <property type="entry name" value="TP_1001_2nd"/>
    <property type="match status" value="1"/>
</dbReference>
<organism evidence="2 3">
    <name type="scientific">Treponema phagedenis</name>
    <dbReference type="NCBI Taxonomy" id="162"/>
    <lineage>
        <taxon>Bacteria</taxon>
        <taxon>Pseudomonadati</taxon>
        <taxon>Spirochaetota</taxon>
        <taxon>Spirochaetia</taxon>
        <taxon>Spirochaetales</taxon>
        <taxon>Treponemataceae</taxon>
        <taxon>Treponema</taxon>
    </lineage>
</organism>
<dbReference type="OrthoDB" id="369743at2"/>